<accession>A0A8S1H9Q2</accession>
<dbReference type="OrthoDB" id="2588832at2759"/>
<dbReference type="InterPro" id="IPR049448">
    <property type="entry name" value="ACAD9/ACADV-like_C"/>
</dbReference>
<keyword evidence="13" id="KW-0443">Lipid metabolism</keyword>
<sequence length="629" mass="67653">MRLVLVRRFSKELDELMACRGGRMLSTLSKKTARAVISAGNGASLRFASQATAAKAPNAASENKPKTKKAEESASFCMNLFRGRAVSDQVFPYPLKLTDEQKETLGMILSPTEKFLSEVNNVAKNDEKAEIPMEVLKQFAELGGFGAVVPPEYEGAGLNNSQMARLAEVVGAHDLGFGVVMGAHQSIGYKGILLFGTDAQKQKYLPDLATGRKFAAFCLTEPSSGSDANSIRTRAELSADGKHYILNGGKIWISNGGFADVFTVFAQLPVKKADGTTKNAVTAFIVERGFGGITNGPPEKKMGIKGSNTAEVTFENVKVPVENLLGQEGEGFKVAMNILNNGRFGIPAACTGSMKHCIQKTVEHITTRTQFGKKLEEFGNVQEKLTNMVARLYATESIVYMLAANMDRGISDYQLEAAIGKVLASEKRLETGLERVLRDLRIFRIFEGANDVMRLFVALTGSLHAGKHLQQVASGGISSIFGEVVRRATGSSTGADFDKVIDPALKDSAAALDANIKLFGKTLEGLLMKHKKGIIDRQYELIRVADAAIDIYSSVAVLSRCTRSIKEKSSSAAFETDIANFYVQTASKRAADALKEAASPDATSLSLIPKISKAICSNGGLPQQHPADL</sequence>
<dbReference type="GO" id="GO:0000062">
    <property type="term" value="F:fatty-acyl-CoA binding"/>
    <property type="evidence" value="ECO:0007669"/>
    <property type="project" value="TreeGrafter"/>
</dbReference>
<comment type="caution">
    <text evidence="30">The sequence shown here is derived from an EMBL/GenBank/DDBJ whole genome shotgun (WGS) entry which is preliminary data.</text>
</comment>
<dbReference type="FunFam" id="2.40.110.10:FF:000006">
    <property type="entry name" value="very long-chain specific acyl-CoA dehydrogenase, mitochondrial"/>
    <property type="match status" value="1"/>
</dbReference>
<dbReference type="Gene3D" id="2.40.110.10">
    <property type="entry name" value="Butyryl-CoA Dehydrogenase, subunit A, domain 2"/>
    <property type="match status" value="1"/>
</dbReference>
<dbReference type="PANTHER" id="PTHR43884:SF11">
    <property type="entry name" value="VERY LONG-CHAIN SPECIFIC ACYL-COA DEHYDROGENASE, MITOCHONDRIAL"/>
    <property type="match status" value="1"/>
</dbReference>
<keyword evidence="9 25" id="KW-0274">FAD</keyword>
<dbReference type="InterPro" id="IPR009100">
    <property type="entry name" value="AcylCoA_DH/oxidase_NM_dom_sf"/>
</dbReference>
<proteinExistence type="inferred from homology"/>
<evidence type="ECO:0000256" key="18">
    <source>
        <dbReference type="ARBA" id="ARBA00045422"/>
    </source>
</evidence>
<evidence type="ECO:0000256" key="11">
    <source>
        <dbReference type="ARBA" id="ARBA00022946"/>
    </source>
</evidence>
<keyword evidence="15" id="KW-0472">Membrane</keyword>
<reference evidence="30" key="1">
    <citation type="submission" date="2020-10" db="EMBL/GenBank/DDBJ databases">
        <authorList>
            <person name="Kikuchi T."/>
        </authorList>
    </citation>
    <scope>NUCLEOTIDE SEQUENCE</scope>
    <source>
        <strain evidence="30">NKZ352</strain>
    </source>
</reference>
<dbReference type="CDD" id="cd01161">
    <property type="entry name" value="VLCAD"/>
    <property type="match status" value="1"/>
</dbReference>
<dbReference type="Gene3D" id="1.20.140.10">
    <property type="entry name" value="Butyryl-CoA Dehydrogenase, subunit A, domain 3"/>
    <property type="match status" value="3"/>
</dbReference>
<keyword evidence="5" id="KW-0597">Phosphoprotein</keyword>
<keyword evidence="8" id="KW-0702">S-nitrosylation</keyword>
<evidence type="ECO:0000256" key="9">
    <source>
        <dbReference type="ARBA" id="ARBA00022827"/>
    </source>
</evidence>
<dbReference type="Pfam" id="PF02771">
    <property type="entry name" value="Acyl-CoA_dh_N"/>
    <property type="match status" value="1"/>
</dbReference>
<dbReference type="GO" id="GO:0050660">
    <property type="term" value="F:flavin adenine dinucleotide binding"/>
    <property type="evidence" value="ECO:0007669"/>
    <property type="project" value="InterPro"/>
</dbReference>
<dbReference type="EC" id="1.3.8.9" evidence="16"/>
<keyword evidence="14" id="KW-0496">Mitochondrion</keyword>
<evidence type="ECO:0000256" key="17">
    <source>
        <dbReference type="ARBA" id="ARBA00040902"/>
    </source>
</evidence>
<comment type="pathway">
    <text evidence="3">Lipid metabolism; mitochondrial fatty acid beta-oxidation.</text>
</comment>
<evidence type="ECO:0000256" key="19">
    <source>
        <dbReference type="ARBA" id="ARBA00046812"/>
    </source>
</evidence>
<evidence type="ECO:0000256" key="20">
    <source>
        <dbReference type="ARBA" id="ARBA00047893"/>
    </source>
</evidence>
<keyword evidence="7" id="KW-0999">Mitochondrion inner membrane</keyword>
<evidence type="ECO:0000256" key="7">
    <source>
        <dbReference type="ARBA" id="ARBA00022792"/>
    </source>
</evidence>
<dbReference type="AlphaFoldDB" id="A0A8S1H9Q2"/>
<keyword evidence="6 25" id="KW-0285">Flavoprotein</keyword>
<comment type="cofactor">
    <cofactor evidence="1 25">
        <name>FAD</name>
        <dbReference type="ChEBI" id="CHEBI:57692"/>
    </cofactor>
</comment>
<comment type="catalytic activity">
    <reaction evidence="24">
        <text>octadecanoyl-CoA + oxidized [electron-transfer flavoprotein] + H(+) = (2E)-octadecenoyl-CoA + reduced [electron-transfer flavoprotein]</text>
        <dbReference type="Rhea" id="RHEA:47240"/>
        <dbReference type="Rhea" id="RHEA-COMP:10685"/>
        <dbReference type="Rhea" id="RHEA-COMP:10686"/>
        <dbReference type="ChEBI" id="CHEBI:15378"/>
        <dbReference type="ChEBI" id="CHEBI:57394"/>
        <dbReference type="ChEBI" id="CHEBI:57692"/>
        <dbReference type="ChEBI" id="CHEBI:58307"/>
        <dbReference type="ChEBI" id="CHEBI:71412"/>
    </reaction>
    <physiologicalReaction direction="left-to-right" evidence="24">
        <dbReference type="Rhea" id="RHEA:47241"/>
    </physiologicalReaction>
</comment>
<dbReference type="PANTHER" id="PTHR43884">
    <property type="entry name" value="ACYL-COA DEHYDROGENASE"/>
    <property type="match status" value="1"/>
</dbReference>
<organism evidence="30 31">
    <name type="scientific">Caenorhabditis auriculariae</name>
    <dbReference type="NCBI Taxonomy" id="2777116"/>
    <lineage>
        <taxon>Eukaryota</taxon>
        <taxon>Metazoa</taxon>
        <taxon>Ecdysozoa</taxon>
        <taxon>Nematoda</taxon>
        <taxon>Chromadorea</taxon>
        <taxon>Rhabditida</taxon>
        <taxon>Rhabditina</taxon>
        <taxon>Rhabditomorpha</taxon>
        <taxon>Rhabditoidea</taxon>
        <taxon>Rhabditidae</taxon>
        <taxon>Peloderinae</taxon>
        <taxon>Caenorhabditis</taxon>
    </lineage>
</organism>
<dbReference type="InterPro" id="IPR006091">
    <property type="entry name" value="Acyl-CoA_Oxase/DH_mid-dom"/>
</dbReference>
<evidence type="ECO:0000256" key="10">
    <source>
        <dbReference type="ARBA" id="ARBA00022832"/>
    </source>
</evidence>
<protein>
    <recommendedName>
        <fullName evidence="17">Very long-chain specific acyl-CoA dehydrogenase, mitochondrial</fullName>
        <ecNumber evidence="16">1.3.8.9</ecNumber>
    </recommendedName>
</protein>
<dbReference type="Proteomes" id="UP000835052">
    <property type="component" value="Unassembled WGS sequence"/>
</dbReference>
<evidence type="ECO:0000256" key="12">
    <source>
        <dbReference type="ARBA" id="ARBA00023002"/>
    </source>
</evidence>
<dbReference type="SUPFAM" id="SSF56645">
    <property type="entry name" value="Acyl-CoA dehydrogenase NM domain-like"/>
    <property type="match status" value="1"/>
</dbReference>
<dbReference type="GO" id="GO:0017099">
    <property type="term" value="F:very-long-chain fatty acyl-CoA dehydrogenase activity"/>
    <property type="evidence" value="ECO:0007669"/>
    <property type="project" value="UniProtKB-EC"/>
</dbReference>
<dbReference type="GO" id="GO:0006631">
    <property type="term" value="P:fatty acid metabolic process"/>
    <property type="evidence" value="ECO:0007669"/>
    <property type="project" value="UniProtKB-KW"/>
</dbReference>
<dbReference type="Gene3D" id="1.10.540.10">
    <property type="entry name" value="Acyl-CoA dehydrogenase/oxidase, N-terminal domain"/>
    <property type="match status" value="1"/>
</dbReference>
<evidence type="ECO:0000256" key="8">
    <source>
        <dbReference type="ARBA" id="ARBA00022799"/>
    </source>
</evidence>
<dbReference type="InterPro" id="IPR013786">
    <property type="entry name" value="AcylCoA_DH/ox_N"/>
</dbReference>
<comment type="similarity">
    <text evidence="4 25">Belongs to the acyl-CoA dehydrogenase family.</text>
</comment>
<evidence type="ECO:0000256" key="1">
    <source>
        <dbReference type="ARBA" id="ARBA00001974"/>
    </source>
</evidence>
<keyword evidence="10" id="KW-0276">Fatty acid metabolism</keyword>
<evidence type="ECO:0000256" key="5">
    <source>
        <dbReference type="ARBA" id="ARBA00022553"/>
    </source>
</evidence>
<dbReference type="SUPFAM" id="SSF47203">
    <property type="entry name" value="Acyl-CoA dehydrogenase C-terminal domain-like"/>
    <property type="match status" value="1"/>
</dbReference>
<evidence type="ECO:0000259" key="27">
    <source>
        <dbReference type="Pfam" id="PF02770"/>
    </source>
</evidence>
<evidence type="ECO:0000256" key="14">
    <source>
        <dbReference type="ARBA" id="ARBA00023128"/>
    </source>
</evidence>
<evidence type="ECO:0000313" key="31">
    <source>
        <dbReference type="Proteomes" id="UP000835052"/>
    </source>
</evidence>
<dbReference type="InterPro" id="IPR009075">
    <property type="entry name" value="AcylCo_DH/oxidase_C"/>
</dbReference>
<evidence type="ECO:0000256" key="23">
    <source>
        <dbReference type="ARBA" id="ARBA00049140"/>
    </source>
</evidence>
<comment type="catalytic activity">
    <reaction evidence="23">
        <text>eicosanoyl-CoA + oxidized [electron-transfer flavoprotein] + H(+) = (2E)-eicosenoyl-CoA + reduced [electron-transfer flavoprotein]</text>
        <dbReference type="Rhea" id="RHEA:47236"/>
        <dbReference type="Rhea" id="RHEA-COMP:10685"/>
        <dbReference type="Rhea" id="RHEA-COMP:10686"/>
        <dbReference type="ChEBI" id="CHEBI:15378"/>
        <dbReference type="ChEBI" id="CHEBI:57380"/>
        <dbReference type="ChEBI" id="CHEBI:57692"/>
        <dbReference type="ChEBI" id="CHEBI:58307"/>
        <dbReference type="ChEBI" id="CHEBI:74691"/>
    </reaction>
    <physiologicalReaction direction="left-to-right" evidence="23">
        <dbReference type="Rhea" id="RHEA:47237"/>
    </physiologicalReaction>
</comment>
<comment type="function">
    <text evidence="18">Very long-chain specific acyl-CoA dehydrogenase is one of the acyl-CoA dehydrogenases that catalyze the first step of mitochondrial fatty acid beta-oxidation, an aerobic process breaking down fatty acids into acetyl-CoA and allowing the production of energy from fats. The first step of fatty acid beta-oxidation consists in the removal of one hydrogen from C-2 and C-3 of the straight-chain fatty acyl-CoA thioester, resulting in the formation of trans-2-enoyl-CoA. Among the different mitochondrial acyl-CoA dehydrogenases, very long-chain specific acyl-CoA dehydrogenase acts specifically on acyl-CoAs with saturated 12 to 24 carbons long primary chains.</text>
</comment>
<dbReference type="Pfam" id="PF21343">
    <property type="entry name" value="ACAD9-ACADV_C"/>
    <property type="match status" value="1"/>
</dbReference>
<evidence type="ECO:0000313" key="30">
    <source>
        <dbReference type="EMBL" id="CAD6192164.1"/>
    </source>
</evidence>
<dbReference type="InterPro" id="IPR036250">
    <property type="entry name" value="AcylCo_DH-like_C"/>
</dbReference>
<dbReference type="Pfam" id="PF00441">
    <property type="entry name" value="Acyl-CoA_dh_1"/>
    <property type="match status" value="1"/>
</dbReference>
<feature type="domain" description="Acyl-CoA oxidase/dehydrogenase middle" evidence="27">
    <location>
        <begin position="216"/>
        <end position="317"/>
    </location>
</feature>
<keyword evidence="12 25" id="KW-0560">Oxidoreductase</keyword>
<evidence type="ECO:0000256" key="25">
    <source>
        <dbReference type="RuleBase" id="RU362125"/>
    </source>
</evidence>
<evidence type="ECO:0000256" key="2">
    <source>
        <dbReference type="ARBA" id="ARBA00004637"/>
    </source>
</evidence>
<comment type="catalytic activity">
    <reaction evidence="21">
        <text>tetracosanoyl-CoA + oxidized [electron-transfer flavoprotein] + H(+) = (2E)-tetracosenoyl-CoA + reduced [electron-transfer flavoprotein]</text>
        <dbReference type="Rhea" id="RHEA:47232"/>
        <dbReference type="Rhea" id="RHEA-COMP:10685"/>
        <dbReference type="Rhea" id="RHEA-COMP:10686"/>
        <dbReference type="ChEBI" id="CHEBI:15378"/>
        <dbReference type="ChEBI" id="CHEBI:57692"/>
        <dbReference type="ChEBI" id="CHEBI:58307"/>
        <dbReference type="ChEBI" id="CHEBI:65052"/>
        <dbReference type="ChEBI" id="CHEBI:74693"/>
    </reaction>
    <physiologicalReaction direction="left-to-right" evidence="21">
        <dbReference type="Rhea" id="RHEA:47233"/>
    </physiologicalReaction>
</comment>
<feature type="domain" description="Acyl-CoA dehydrogenase/oxidase N-terminal" evidence="28">
    <location>
        <begin position="107"/>
        <end position="211"/>
    </location>
</feature>
<comment type="catalytic activity">
    <reaction evidence="22">
        <text>a very-long-chain 2,3-saturated fatty acyl-CoA + oxidized [electron-transfer flavoprotein] + H(+) = a very-long-chain (2E)-enoyl-CoA + reduced [electron-transfer flavoprotein]</text>
        <dbReference type="Rhea" id="RHEA:19181"/>
        <dbReference type="Rhea" id="RHEA-COMP:10685"/>
        <dbReference type="Rhea" id="RHEA-COMP:10686"/>
        <dbReference type="ChEBI" id="CHEBI:15378"/>
        <dbReference type="ChEBI" id="CHEBI:57692"/>
        <dbReference type="ChEBI" id="CHEBI:58307"/>
        <dbReference type="ChEBI" id="CHEBI:83724"/>
        <dbReference type="ChEBI" id="CHEBI:83728"/>
        <dbReference type="EC" id="1.3.8.9"/>
    </reaction>
    <physiologicalReaction direction="left-to-right" evidence="22">
        <dbReference type="Rhea" id="RHEA:19182"/>
    </physiologicalReaction>
</comment>
<evidence type="ECO:0000259" key="26">
    <source>
        <dbReference type="Pfam" id="PF00441"/>
    </source>
</evidence>
<name>A0A8S1H9Q2_9PELO</name>
<evidence type="ECO:0000256" key="21">
    <source>
        <dbReference type="ARBA" id="ARBA00048086"/>
    </source>
</evidence>
<dbReference type="FunFam" id="1.10.540.10:FF:000001">
    <property type="entry name" value="Very long-chain-specific acyl-CoA dehydrogenase, mitochondrial"/>
    <property type="match status" value="1"/>
</dbReference>
<dbReference type="InterPro" id="IPR006089">
    <property type="entry name" value="Acyl-CoA_DH_CS"/>
</dbReference>
<comment type="catalytic activity">
    <reaction evidence="20">
        <text>dodecanoyl-CoA + oxidized [electron-transfer flavoprotein] + H(+) = (2E)-dodecenoyl-CoA + reduced [electron-transfer flavoprotein]</text>
        <dbReference type="Rhea" id="RHEA:47296"/>
        <dbReference type="Rhea" id="RHEA-COMP:10685"/>
        <dbReference type="Rhea" id="RHEA-COMP:10686"/>
        <dbReference type="ChEBI" id="CHEBI:15378"/>
        <dbReference type="ChEBI" id="CHEBI:57330"/>
        <dbReference type="ChEBI" id="CHEBI:57375"/>
        <dbReference type="ChEBI" id="CHEBI:57692"/>
        <dbReference type="ChEBI" id="CHEBI:58307"/>
    </reaction>
    <physiologicalReaction direction="left-to-right" evidence="20">
        <dbReference type="Rhea" id="RHEA:47297"/>
    </physiologicalReaction>
</comment>
<feature type="domain" description="ACAD9/ACADV-like C-terminal" evidence="29">
    <location>
        <begin position="503"/>
        <end position="620"/>
    </location>
</feature>
<evidence type="ECO:0000256" key="15">
    <source>
        <dbReference type="ARBA" id="ARBA00023136"/>
    </source>
</evidence>
<keyword evidence="11" id="KW-0809">Transit peptide</keyword>
<evidence type="ECO:0000256" key="13">
    <source>
        <dbReference type="ARBA" id="ARBA00023098"/>
    </source>
</evidence>
<evidence type="ECO:0000256" key="24">
    <source>
        <dbReference type="ARBA" id="ARBA00049224"/>
    </source>
</evidence>
<dbReference type="PROSITE" id="PS00072">
    <property type="entry name" value="ACYL_COA_DH_1"/>
    <property type="match status" value="1"/>
</dbReference>
<gene>
    <name evidence="30" type="ORF">CAUJ_LOCUS8083</name>
</gene>
<dbReference type="Pfam" id="PF02770">
    <property type="entry name" value="Acyl-CoA_dh_M"/>
    <property type="match status" value="1"/>
</dbReference>
<evidence type="ECO:0000259" key="29">
    <source>
        <dbReference type="Pfam" id="PF21343"/>
    </source>
</evidence>
<dbReference type="GO" id="GO:0005743">
    <property type="term" value="C:mitochondrial inner membrane"/>
    <property type="evidence" value="ECO:0007669"/>
    <property type="project" value="UniProtKB-SubCell"/>
</dbReference>
<evidence type="ECO:0000256" key="22">
    <source>
        <dbReference type="ARBA" id="ARBA00049050"/>
    </source>
</evidence>
<evidence type="ECO:0000256" key="6">
    <source>
        <dbReference type="ARBA" id="ARBA00022630"/>
    </source>
</evidence>
<comment type="subcellular location">
    <subcellularLocation>
        <location evidence="2">Mitochondrion inner membrane</location>
        <topology evidence="2">Peripheral membrane protein</topology>
    </subcellularLocation>
</comment>
<evidence type="ECO:0000256" key="16">
    <source>
        <dbReference type="ARBA" id="ARBA00039034"/>
    </source>
</evidence>
<dbReference type="InterPro" id="IPR046373">
    <property type="entry name" value="Acyl-CoA_Oxase/DH_mid-dom_sf"/>
</dbReference>
<comment type="subunit">
    <text evidence="19">Homodimer. Homodimerizes after import into the mitochondrion.</text>
</comment>
<evidence type="ECO:0000259" key="28">
    <source>
        <dbReference type="Pfam" id="PF02771"/>
    </source>
</evidence>
<evidence type="ECO:0000256" key="3">
    <source>
        <dbReference type="ARBA" id="ARBA00005198"/>
    </source>
</evidence>
<dbReference type="InterPro" id="IPR037069">
    <property type="entry name" value="AcylCoA_DH/ox_N_sf"/>
</dbReference>
<keyword evidence="31" id="KW-1185">Reference proteome</keyword>
<feature type="domain" description="Acyl-CoA dehydrogenase/oxidase C-terminal" evidence="26">
    <location>
        <begin position="329"/>
        <end position="427"/>
    </location>
</feature>
<dbReference type="EMBL" id="CAJGYM010000026">
    <property type="protein sequence ID" value="CAD6192164.1"/>
    <property type="molecule type" value="Genomic_DNA"/>
</dbReference>
<evidence type="ECO:0000256" key="4">
    <source>
        <dbReference type="ARBA" id="ARBA00009347"/>
    </source>
</evidence>